<comment type="similarity">
    <text evidence="1">Belongs to the methyltransferase superfamily. LaeA methyltransferase family.</text>
</comment>
<feature type="region of interest" description="Disordered" evidence="2">
    <location>
        <begin position="1"/>
        <end position="108"/>
    </location>
</feature>
<feature type="region of interest" description="Disordered" evidence="2">
    <location>
        <begin position="273"/>
        <end position="301"/>
    </location>
</feature>
<dbReference type="CDD" id="cd02440">
    <property type="entry name" value="AdoMet_MTases"/>
    <property type="match status" value="1"/>
</dbReference>
<sequence>MAVQSTSPAGEGALRNSSSHTEDEEGTNGDGFAANGHGNDERTQSGVGDGDELEEEAEDEAEDTAGDEAEDEADEDEAEDEDDDEDDADATASDSNSNYSSASEDALPPIREYGHVYHGSGRMVTPNDACENVRQAHQHELFTLCLGGLTFSKLPLDRLAADGGPRFHVLDVGCGGGHWAMEMALSHPLVDVLGIELSGANLPKEVPPNLTFEIADAADDWPPRLYDFIHLRNLVGGGIRDWRRLIVQAFEHLKPGGQLEFAEVTPLFYGVDPDPLADSSDTDPDPDRDADAAPATTQKPRAAVGAATMEYGAVFAEIAASLGIDFDPTPKVRPWLFELGAENVRERSDWLPVRNWARDPLTKKKGEILHKMLESGCNHWTLRMFGLAGWEEARTRELLARVMQEYEDPLMRSCIKATFISARRPVGKGNGTMTENSQ</sequence>
<dbReference type="SUPFAM" id="SSF53335">
    <property type="entry name" value="S-adenosyl-L-methionine-dependent methyltransferases"/>
    <property type="match status" value="1"/>
</dbReference>
<evidence type="ECO:0000256" key="1">
    <source>
        <dbReference type="ARBA" id="ARBA00038158"/>
    </source>
</evidence>
<feature type="compositionally biased region" description="Low complexity" evidence="2">
    <location>
        <begin position="90"/>
        <end position="106"/>
    </location>
</feature>
<dbReference type="EMBL" id="KZ679140">
    <property type="protein sequence ID" value="PTB72638.1"/>
    <property type="molecule type" value="Genomic_DNA"/>
</dbReference>
<dbReference type="InterPro" id="IPR029063">
    <property type="entry name" value="SAM-dependent_MTases_sf"/>
</dbReference>
<dbReference type="PANTHER" id="PTHR43591:SF105">
    <property type="entry name" value="METHYLTRANSFERASE DOMAIN-CONTAINING PROTEIN-RELATED"/>
    <property type="match status" value="1"/>
</dbReference>
<dbReference type="Proteomes" id="UP000240760">
    <property type="component" value="Unassembled WGS sequence"/>
</dbReference>
<reference evidence="3 4" key="1">
    <citation type="submission" date="2016-07" db="EMBL/GenBank/DDBJ databases">
        <title>Multiple horizontal gene transfer events from other fungi enriched the ability of initially mycotrophic Trichoderma (Ascomycota) to feed on dead plant biomass.</title>
        <authorList>
            <consortium name="DOE Joint Genome Institute"/>
            <person name="Aerts A."/>
            <person name="Atanasova L."/>
            <person name="Chenthamara K."/>
            <person name="Zhang J."/>
            <person name="Grujic M."/>
            <person name="Henrissat B."/>
            <person name="Kuo A."/>
            <person name="Salamov A."/>
            <person name="Lipzen A."/>
            <person name="Labutti K."/>
            <person name="Barry K."/>
            <person name="Miao Y."/>
            <person name="Rahimi M.J."/>
            <person name="Shen Q."/>
            <person name="Grigoriev I.V."/>
            <person name="Kubicek C.P."/>
            <person name="Druzhinina I.S."/>
        </authorList>
    </citation>
    <scope>NUCLEOTIDE SEQUENCE [LARGE SCALE GENOMIC DNA]</scope>
    <source>
        <strain evidence="3 4">ATCC 18648</strain>
    </source>
</reference>
<feature type="compositionally biased region" description="Acidic residues" evidence="2">
    <location>
        <begin position="49"/>
        <end position="89"/>
    </location>
</feature>
<dbReference type="PANTHER" id="PTHR43591">
    <property type="entry name" value="METHYLTRANSFERASE"/>
    <property type="match status" value="1"/>
</dbReference>
<protein>
    <submittedName>
        <fullName evidence="3">S-adenosyl-L-methionine-dependent methyltransferase</fullName>
    </submittedName>
</protein>
<evidence type="ECO:0000313" key="3">
    <source>
        <dbReference type="EMBL" id="PTB72638.1"/>
    </source>
</evidence>
<dbReference type="STRING" id="983965.A0A2T4BTL4"/>
<evidence type="ECO:0000313" key="4">
    <source>
        <dbReference type="Proteomes" id="UP000240760"/>
    </source>
</evidence>
<organism evidence="3 4">
    <name type="scientific">Trichoderma longibrachiatum ATCC 18648</name>
    <dbReference type="NCBI Taxonomy" id="983965"/>
    <lineage>
        <taxon>Eukaryota</taxon>
        <taxon>Fungi</taxon>
        <taxon>Dikarya</taxon>
        <taxon>Ascomycota</taxon>
        <taxon>Pezizomycotina</taxon>
        <taxon>Sordariomycetes</taxon>
        <taxon>Hypocreomycetidae</taxon>
        <taxon>Hypocreales</taxon>
        <taxon>Hypocreaceae</taxon>
        <taxon>Trichoderma</taxon>
    </lineage>
</organism>
<keyword evidence="3" id="KW-0489">Methyltransferase</keyword>
<proteinExistence type="inferred from homology"/>
<dbReference type="Pfam" id="PF13489">
    <property type="entry name" value="Methyltransf_23"/>
    <property type="match status" value="1"/>
</dbReference>
<gene>
    <name evidence="3" type="ORF">M440DRAFT_1405075</name>
</gene>
<dbReference type="OrthoDB" id="2013972at2759"/>
<evidence type="ECO:0000256" key="2">
    <source>
        <dbReference type="SAM" id="MobiDB-lite"/>
    </source>
</evidence>
<dbReference type="AlphaFoldDB" id="A0A2T4BTL4"/>
<keyword evidence="3" id="KW-0808">Transferase</keyword>
<accession>A0A2T4BTL4</accession>
<dbReference type="GO" id="GO:0032259">
    <property type="term" value="P:methylation"/>
    <property type="evidence" value="ECO:0007669"/>
    <property type="project" value="UniProtKB-KW"/>
</dbReference>
<keyword evidence="4" id="KW-1185">Reference proteome</keyword>
<dbReference type="GO" id="GO:0008168">
    <property type="term" value="F:methyltransferase activity"/>
    <property type="evidence" value="ECO:0007669"/>
    <property type="project" value="UniProtKB-KW"/>
</dbReference>
<dbReference type="Gene3D" id="3.40.50.150">
    <property type="entry name" value="Vaccinia Virus protein VP39"/>
    <property type="match status" value="1"/>
</dbReference>
<name>A0A2T4BTL4_TRILO</name>